<evidence type="ECO:0000313" key="2">
    <source>
        <dbReference type="EMBL" id="KAL2510044.1"/>
    </source>
</evidence>
<keyword evidence="1" id="KW-1133">Transmembrane helix</keyword>
<evidence type="ECO:0000313" key="3">
    <source>
        <dbReference type="Proteomes" id="UP001604277"/>
    </source>
</evidence>
<dbReference type="EMBL" id="JBFOLJ010000009">
    <property type="protein sequence ID" value="KAL2510044.1"/>
    <property type="molecule type" value="Genomic_DNA"/>
</dbReference>
<sequence length="108" mass="12402">MAVFEHIAHFYEATQSPSPILSFLQTLLSLLLLLLFFFSSFLTRHSLPQFTPILKSIHLELSIEDPEQEAFRSKAIDVNVMGNDVIVGEFVLFFLNYSMFLAKARVVY</sequence>
<dbReference type="Proteomes" id="UP001604277">
    <property type="component" value="Unassembled WGS sequence"/>
</dbReference>
<keyword evidence="3" id="KW-1185">Reference proteome</keyword>
<gene>
    <name evidence="2" type="ORF">Fot_33691</name>
</gene>
<evidence type="ECO:0000256" key="1">
    <source>
        <dbReference type="SAM" id="Phobius"/>
    </source>
</evidence>
<dbReference type="AlphaFoldDB" id="A0ABD1TBE3"/>
<feature type="transmembrane region" description="Helical" evidence="1">
    <location>
        <begin position="20"/>
        <end position="42"/>
    </location>
</feature>
<keyword evidence="1" id="KW-0472">Membrane</keyword>
<keyword evidence="1" id="KW-0812">Transmembrane</keyword>
<reference evidence="3" key="1">
    <citation type="submission" date="2024-07" db="EMBL/GenBank/DDBJ databases">
        <title>Two chromosome-level genome assemblies of Korean endemic species Abeliophyllum distichum and Forsythia ovata (Oleaceae).</title>
        <authorList>
            <person name="Jang H."/>
        </authorList>
    </citation>
    <scope>NUCLEOTIDE SEQUENCE [LARGE SCALE GENOMIC DNA]</scope>
</reference>
<accession>A0ABD1TBE3</accession>
<protein>
    <submittedName>
        <fullName evidence="2">L-ornithine N5-acetyltransferase NATA1</fullName>
    </submittedName>
</protein>
<organism evidence="2 3">
    <name type="scientific">Forsythia ovata</name>
    <dbReference type="NCBI Taxonomy" id="205694"/>
    <lineage>
        <taxon>Eukaryota</taxon>
        <taxon>Viridiplantae</taxon>
        <taxon>Streptophyta</taxon>
        <taxon>Embryophyta</taxon>
        <taxon>Tracheophyta</taxon>
        <taxon>Spermatophyta</taxon>
        <taxon>Magnoliopsida</taxon>
        <taxon>eudicotyledons</taxon>
        <taxon>Gunneridae</taxon>
        <taxon>Pentapetalae</taxon>
        <taxon>asterids</taxon>
        <taxon>lamiids</taxon>
        <taxon>Lamiales</taxon>
        <taxon>Oleaceae</taxon>
        <taxon>Forsythieae</taxon>
        <taxon>Forsythia</taxon>
    </lineage>
</organism>
<comment type="caution">
    <text evidence="2">The sequence shown here is derived from an EMBL/GenBank/DDBJ whole genome shotgun (WGS) entry which is preliminary data.</text>
</comment>
<proteinExistence type="predicted"/>
<name>A0ABD1TBE3_9LAMI</name>